<dbReference type="InterPro" id="IPR013325">
    <property type="entry name" value="RNA_pol_sigma_r2"/>
</dbReference>
<proteinExistence type="predicted"/>
<name>A0A7W1XV09_9BACL</name>
<sequence>MDEAEITPKILDVQKNHSNKTRNNLLYELRGKAYEITKKHCLRYGRNPTKEEYAVALDGLNEAIDHFNIEKSSNFEAFAKKVITFRLIDYFREEKESRNCVSIDNEKITFISDYRLAAEFQNQQIWNDLAEKRREELLRFIEMIGRLGYTWVDIMENRPQHRDSIKSLQKIALYIVNLGLGECFLKENPCSRKLKRMIGKEVQRRTLTRYRPYLCALIIVSIYDFPLLRDYLDFFRKEVKLYE</sequence>
<organism evidence="1 2">
    <name type="scientific">Thermoactinomyces mirandus</name>
    <dbReference type="NCBI Taxonomy" id="2756294"/>
    <lineage>
        <taxon>Bacteria</taxon>
        <taxon>Bacillati</taxon>
        <taxon>Bacillota</taxon>
        <taxon>Bacilli</taxon>
        <taxon>Bacillales</taxon>
        <taxon>Thermoactinomycetaceae</taxon>
        <taxon>Thermoactinomyces</taxon>
    </lineage>
</organism>
<accession>A0A7W1XV09</accession>
<dbReference type="GO" id="GO:0006352">
    <property type="term" value="P:DNA-templated transcription initiation"/>
    <property type="evidence" value="ECO:0007669"/>
    <property type="project" value="InterPro"/>
</dbReference>
<reference evidence="1 2" key="1">
    <citation type="submission" date="2020-07" db="EMBL/GenBank/DDBJ databases">
        <title>Thermoactinomyces phylogeny.</title>
        <authorList>
            <person name="Dunlap C."/>
        </authorList>
    </citation>
    <scope>NUCLEOTIDE SEQUENCE [LARGE SCALE GENOMIC DNA]</scope>
    <source>
        <strain evidence="1 2">AMNI-1</strain>
    </source>
</reference>
<evidence type="ECO:0000313" key="1">
    <source>
        <dbReference type="EMBL" id="MBA4603807.1"/>
    </source>
</evidence>
<dbReference type="AlphaFoldDB" id="A0A7W1XV09"/>
<dbReference type="Proteomes" id="UP000538292">
    <property type="component" value="Unassembled WGS sequence"/>
</dbReference>
<evidence type="ECO:0008006" key="3">
    <source>
        <dbReference type="Google" id="ProtNLM"/>
    </source>
</evidence>
<dbReference type="EMBL" id="JACEOL010000071">
    <property type="protein sequence ID" value="MBA4603807.1"/>
    <property type="molecule type" value="Genomic_DNA"/>
</dbReference>
<dbReference type="SUPFAM" id="SSF88946">
    <property type="entry name" value="Sigma2 domain of RNA polymerase sigma factors"/>
    <property type="match status" value="1"/>
</dbReference>
<evidence type="ECO:0000313" key="2">
    <source>
        <dbReference type="Proteomes" id="UP000538292"/>
    </source>
</evidence>
<dbReference type="GO" id="GO:0003700">
    <property type="term" value="F:DNA-binding transcription factor activity"/>
    <property type="evidence" value="ECO:0007669"/>
    <property type="project" value="InterPro"/>
</dbReference>
<dbReference type="RefSeq" id="WP_181742279.1">
    <property type="nucleotide sequence ID" value="NZ_JACEOL010000071.1"/>
</dbReference>
<comment type="caution">
    <text evidence="1">The sequence shown here is derived from an EMBL/GenBank/DDBJ whole genome shotgun (WGS) entry which is preliminary data.</text>
</comment>
<keyword evidence="2" id="KW-1185">Reference proteome</keyword>
<protein>
    <recommendedName>
        <fullName evidence="3">RNA polymerase sigma factor SigI</fullName>
    </recommendedName>
</protein>
<gene>
    <name evidence="1" type="ORF">H2C83_16190</name>
</gene>